<comment type="caution">
    <text evidence="1">The sequence shown here is derived from an EMBL/GenBank/DDBJ whole genome shotgun (WGS) entry which is preliminary data.</text>
</comment>
<reference evidence="1" key="1">
    <citation type="journal article" date="2020" name="New Phytol.">
        <title>Comparative genomics reveals dynamic genome evolution in host specialist ectomycorrhizal fungi.</title>
        <authorList>
            <person name="Lofgren L.A."/>
            <person name="Nguyen N.H."/>
            <person name="Vilgalys R."/>
            <person name="Ruytinx J."/>
            <person name="Liao H.L."/>
            <person name="Branco S."/>
            <person name="Kuo A."/>
            <person name="LaButti K."/>
            <person name="Lipzen A."/>
            <person name="Andreopoulos W."/>
            <person name="Pangilinan J."/>
            <person name="Riley R."/>
            <person name="Hundley H."/>
            <person name="Na H."/>
            <person name="Barry K."/>
            <person name="Grigoriev I.V."/>
            <person name="Stajich J.E."/>
            <person name="Kennedy P.G."/>
        </authorList>
    </citation>
    <scope>NUCLEOTIDE SEQUENCE</scope>
    <source>
        <strain evidence="1">FC423</strain>
    </source>
</reference>
<protein>
    <submittedName>
        <fullName evidence="1">Uncharacterized protein</fullName>
    </submittedName>
</protein>
<name>A0A9P7FEL9_9AGAM</name>
<keyword evidence="2" id="KW-1185">Reference proteome</keyword>
<proteinExistence type="predicted"/>
<gene>
    <name evidence="1" type="ORF">F5147DRAFT_770421</name>
</gene>
<organism evidence="1 2">
    <name type="scientific">Suillus discolor</name>
    <dbReference type="NCBI Taxonomy" id="1912936"/>
    <lineage>
        <taxon>Eukaryota</taxon>
        <taxon>Fungi</taxon>
        <taxon>Dikarya</taxon>
        <taxon>Basidiomycota</taxon>
        <taxon>Agaricomycotina</taxon>
        <taxon>Agaricomycetes</taxon>
        <taxon>Agaricomycetidae</taxon>
        <taxon>Boletales</taxon>
        <taxon>Suillineae</taxon>
        <taxon>Suillaceae</taxon>
        <taxon>Suillus</taxon>
    </lineage>
</organism>
<dbReference type="GeneID" id="64703410"/>
<dbReference type="OrthoDB" id="2674909at2759"/>
<sequence>MLNNIHSDTYGTRQTVPTTHFLGIEQTEAALLAWLQAQGRDTLPESLIITASVVFGLVDAHDLMTLIDMCLKEVAMNTQLQQEEGSCMVFLSREGRCLMQDRMYRAQTKVSLFSNAIANLCEELENRHHPFDRPKPATVDVAAYAGACPARNLEYVDCFQPTQATRDKCNVLLLTSLHVQGVMQVDSDTICVLLSSLKTVELPELPECLLRPNDLLSLPYLKKQRAQAEVDMFSEAMEGLSEFEATSDEALKL</sequence>
<accession>A0A9P7FEL9</accession>
<dbReference type="AlphaFoldDB" id="A0A9P7FEL9"/>
<dbReference type="RefSeq" id="XP_041296074.1">
    <property type="nucleotide sequence ID" value="XM_041441151.1"/>
</dbReference>
<evidence type="ECO:0000313" key="1">
    <source>
        <dbReference type="EMBL" id="KAG2113780.1"/>
    </source>
</evidence>
<evidence type="ECO:0000313" key="2">
    <source>
        <dbReference type="Proteomes" id="UP000823399"/>
    </source>
</evidence>
<dbReference type="EMBL" id="JABBWM010000011">
    <property type="protein sequence ID" value="KAG2113780.1"/>
    <property type="molecule type" value="Genomic_DNA"/>
</dbReference>
<dbReference type="Proteomes" id="UP000823399">
    <property type="component" value="Unassembled WGS sequence"/>
</dbReference>